<dbReference type="EMBL" id="AP009493">
    <property type="protein sequence ID" value="BAG20259.1"/>
    <property type="molecule type" value="Genomic_DNA"/>
</dbReference>
<organism evidence="1 2">
    <name type="scientific">Streptomyces griseus subsp. griseus (strain JCM 4626 / CBS 651.72 / NBRC 13350 / KCC S-0626 / ISP 5235)</name>
    <dbReference type="NCBI Taxonomy" id="455632"/>
    <lineage>
        <taxon>Bacteria</taxon>
        <taxon>Bacillati</taxon>
        <taxon>Actinomycetota</taxon>
        <taxon>Actinomycetes</taxon>
        <taxon>Kitasatosporales</taxon>
        <taxon>Streptomycetaceae</taxon>
        <taxon>Streptomyces</taxon>
    </lineage>
</organism>
<evidence type="ECO:0000313" key="1">
    <source>
        <dbReference type="EMBL" id="BAG20259.1"/>
    </source>
</evidence>
<dbReference type="eggNOG" id="ENOG503450Q">
    <property type="taxonomic scope" value="Bacteria"/>
</dbReference>
<dbReference type="AlphaFoldDB" id="B1VME9"/>
<proteinExistence type="predicted"/>
<gene>
    <name evidence="1" type="ordered locus">SGR_3430</name>
</gene>
<accession>B1VME9</accession>
<dbReference type="Proteomes" id="UP000001685">
    <property type="component" value="Chromosome"/>
</dbReference>
<evidence type="ECO:0000313" key="2">
    <source>
        <dbReference type="Proteomes" id="UP000001685"/>
    </source>
</evidence>
<protein>
    <submittedName>
        <fullName evidence="1">Uncharacterized protein</fullName>
    </submittedName>
</protein>
<dbReference type="KEGG" id="sgr:SGR_3430"/>
<sequence length="179" mass="19511">MHEDRMHDTTAVPAAVEDDHHGEILVELTGEQGETLVVSGERIPRVVLTRAPGAEIDDHIAIGTRDPRHLTLTVDGREATIKPGRGRLSRRSYRVDVRCAGTSYRLVPDSIPSSRLTRNGKRLGDFSSGGDRRVLAEWRAEAAVEPRDAAIGYALAAAFGTGGQPMWMMAVETVSEFLP</sequence>
<dbReference type="PATRIC" id="fig|455632.4.peg.3506"/>
<dbReference type="HOGENOM" id="CLU_1502659_0_0_11"/>
<name>B1VME9_STRGG</name>
<reference evidence="2" key="1">
    <citation type="journal article" date="2008" name="J. Bacteriol.">
        <title>Genome sequence of the streptomycin-producing microorganism Streptomyces griseus IFO 13350.</title>
        <authorList>
            <person name="Ohnishi Y."/>
            <person name="Ishikawa J."/>
            <person name="Hara H."/>
            <person name="Suzuki H."/>
            <person name="Ikenoya M."/>
            <person name="Ikeda H."/>
            <person name="Yamashita A."/>
            <person name="Hattori M."/>
            <person name="Horinouchi S."/>
        </authorList>
    </citation>
    <scope>NUCLEOTIDE SEQUENCE [LARGE SCALE GENOMIC DNA]</scope>
    <source>
        <strain evidence="2">JCM 4626 / NBRC 13350</strain>
    </source>
</reference>